<evidence type="ECO:0000256" key="1">
    <source>
        <dbReference type="ARBA" id="ARBA00004123"/>
    </source>
</evidence>
<comment type="subcellular location">
    <subcellularLocation>
        <location evidence="1">Nucleus</location>
    </subcellularLocation>
</comment>
<dbReference type="PANTHER" id="PTHR13471:SF0">
    <property type="entry name" value="NUCLEAR EXOSOME REGULATOR NRDE2"/>
    <property type="match status" value="1"/>
</dbReference>
<evidence type="ECO:0000313" key="5">
    <source>
        <dbReference type="EMBL" id="JAT32750.1"/>
    </source>
</evidence>
<evidence type="ECO:0000256" key="4">
    <source>
        <dbReference type="SAM" id="MobiDB-lite"/>
    </source>
</evidence>
<proteinExistence type="inferred from homology"/>
<dbReference type="GO" id="GO:1902369">
    <property type="term" value="P:negative regulation of RNA catabolic process"/>
    <property type="evidence" value="ECO:0007669"/>
    <property type="project" value="TreeGrafter"/>
</dbReference>
<evidence type="ECO:0000256" key="2">
    <source>
        <dbReference type="ARBA" id="ARBA00009265"/>
    </source>
</evidence>
<evidence type="ECO:0000313" key="7">
    <source>
        <dbReference type="EMBL" id="JAT37136.1"/>
    </source>
</evidence>
<evidence type="ECO:0008006" key="8">
    <source>
        <dbReference type="Google" id="ProtNLM"/>
    </source>
</evidence>
<feature type="compositionally biased region" description="Basic and acidic residues" evidence="4">
    <location>
        <begin position="63"/>
        <end position="77"/>
    </location>
</feature>
<feature type="region of interest" description="Disordered" evidence="4">
    <location>
        <begin position="1"/>
        <end position="24"/>
    </location>
</feature>
<feature type="compositionally biased region" description="Basic residues" evidence="4">
    <location>
        <begin position="78"/>
        <end position="98"/>
    </location>
</feature>
<evidence type="ECO:0000313" key="6">
    <source>
        <dbReference type="EMBL" id="JAT35187.1"/>
    </source>
</evidence>
<reference evidence="6" key="1">
    <citation type="submission" date="2015-11" db="EMBL/GenBank/DDBJ databases">
        <title>De novo transcriptome assembly of four potential Pierce s Disease insect vectors from Arizona vineyards.</title>
        <authorList>
            <person name="Tassone E.E."/>
        </authorList>
    </citation>
    <scope>NUCLEOTIDE SEQUENCE</scope>
</reference>
<dbReference type="InterPro" id="IPR013633">
    <property type="entry name" value="NRDE-2"/>
</dbReference>
<evidence type="ECO:0000256" key="3">
    <source>
        <dbReference type="ARBA" id="ARBA00023242"/>
    </source>
</evidence>
<dbReference type="Pfam" id="PF08424">
    <property type="entry name" value="NRDE-2"/>
    <property type="match status" value="1"/>
</dbReference>
<feature type="region of interest" description="Disordered" evidence="4">
    <location>
        <begin position="44"/>
        <end position="102"/>
    </location>
</feature>
<accession>A0A1B6MGW1</accession>
<organism evidence="6">
    <name type="scientific">Graphocephala atropunctata</name>
    <dbReference type="NCBI Taxonomy" id="36148"/>
    <lineage>
        <taxon>Eukaryota</taxon>
        <taxon>Metazoa</taxon>
        <taxon>Ecdysozoa</taxon>
        <taxon>Arthropoda</taxon>
        <taxon>Hexapoda</taxon>
        <taxon>Insecta</taxon>
        <taxon>Pterygota</taxon>
        <taxon>Neoptera</taxon>
        <taxon>Paraneoptera</taxon>
        <taxon>Hemiptera</taxon>
        <taxon>Auchenorrhyncha</taxon>
        <taxon>Membracoidea</taxon>
        <taxon>Cicadellidae</taxon>
        <taxon>Cicadellinae</taxon>
        <taxon>Cicadellini</taxon>
        <taxon>Graphocephala</taxon>
    </lineage>
</organism>
<comment type="similarity">
    <text evidence="2">Belongs to the NRDE2 family.</text>
</comment>
<dbReference type="EMBL" id="GEBQ01002841">
    <property type="protein sequence ID" value="JAT37136.1"/>
    <property type="molecule type" value="Transcribed_RNA"/>
</dbReference>
<keyword evidence="3" id="KW-0539">Nucleus</keyword>
<gene>
    <name evidence="5" type="ORF">g.21774</name>
    <name evidence="6" type="ORF">g.21776</name>
    <name evidence="7" type="ORF">g.21778</name>
</gene>
<dbReference type="EMBL" id="GEBQ01007227">
    <property type="protein sequence ID" value="JAT32750.1"/>
    <property type="molecule type" value="Transcribed_RNA"/>
</dbReference>
<dbReference type="GO" id="GO:0071013">
    <property type="term" value="C:catalytic step 2 spliceosome"/>
    <property type="evidence" value="ECO:0007669"/>
    <property type="project" value="TreeGrafter"/>
</dbReference>
<sequence>MSLFPAYNSTTSGDGGEKNRELAKNVLTTNSEALDISWLKNSSYAPANQGPKFDSGGSQGGENKSDNQTERKHENARSTHKKKRNKKKKEQSHRHKRPIEKDLGKVQPKILESDQFYEDKKQERGNFLVDTLHRPAIPRYDKYSLYFQRYRYMKAKYKKERKVRRYFIHVSNKEDTRSREYDDDGGAKEVELTRATEDYNKRLADNPADVDVWLQYVQFQDTVYDFERIYRKNPMGGERVTSERKLAIVERAIKSNPVSERLLAERLELCERLWPADRLAEECVRVLAQEPGNLTWWRSLVRATRNSVARCTAPGVLQAFSKAISRISQLRLHRPDIVVEQDILRLLLECGLFLQQAGLWEQLWMLLQMYLGLSLTASGNFTAPTSQHEDKLREQEDSVVASGLPLSVLWQRVERLRAGYHFLPDPDCDSDPQRVVFSDDMSGLLQPVMSAELRLPLVVTCLVLLKVPLLPCRHATLRCLGLLEIPSAIDSAEILLATSHHTGISTPTDCRYLSGCEELVVEPQYVRQQPGQSEYWVWLVAVTQQCAELLPPAESVVVHSWVLRLYGLLCRRVGGDRIKLARTHAKKLLKQQQFRDNLLLYAEYALLERDAGDLAKACKVLETALAMPRPATSGPELHNTLLSRRLVECLLMKDHVAERQNVVRVLTSLVDQQSDTEVAVKRSLAKWQQQTTVMADHYTSLAGQPLTVMEALTPQLVVEWLACHGMLLHVTQSAWEAVALLQRHIDLIPCSPDTLGSLWVEQLTEVLVDLLYTHTLHAQTSYGTLRDALVKGISTFPNNLTLLNTLATIETRSGGGGTPLWKLVSHFPPAAPLARLVLVFVVRHRLASYNSENSVGGSHYLKNLLRQLTSERTTRECPLMWRLALQLAAASESAAQVKATFYKCLQACPWVKAFYLNAVKFLPEELSEIQDLLIEKELRLHTSPEELEILRE</sequence>
<dbReference type="PANTHER" id="PTHR13471">
    <property type="entry name" value="TETRATRICOPEPTIDE-LIKE HELICAL"/>
    <property type="match status" value="1"/>
</dbReference>
<name>A0A1B6MGW1_9HEMI</name>
<dbReference type="AlphaFoldDB" id="A0A1B6MGW1"/>
<protein>
    <recommendedName>
        <fullName evidence="8">Protein NRDE2 homolog</fullName>
    </recommendedName>
</protein>
<dbReference type="EMBL" id="GEBQ01004790">
    <property type="protein sequence ID" value="JAT35187.1"/>
    <property type="molecule type" value="Transcribed_RNA"/>
</dbReference>
<dbReference type="GO" id="GO:0031048">
    <property type="term" value="P:regulatory ncRNA-mediated heterochromatin formation"/>
    <property type="evidence" value="ECO:0007669"/>
    <property type="project" value="TreeGrafter"/>
</dbReference>